<dbReference type="PANTHER" id="PTHR36357:SF1">
    <property type="entry name" value="OS03G0148300 PROTEIN"/>
    <property type="match status" value="1"/>
</dbReference>
<protein>
    <submittedName>
        <fullName evidence="2">Uncharacterized protein</fullName>
    </submittedName>
</protein>
<sequence length="227" mass="25748">MVDVGQESMPVDLNVSTQVVLEDNHDSENDSGNKEFKDSESEVENNRTKLDKLHCENMQCEDLAYVEADNIFQIMLNSMNVCGDNNMGCNDVPAISVQFDEPNSDKPNSLEYSRMKILQKGFCDFQGEAAKMDSHDMVAEIAMKWTKVLRTGALGVRFMGVDLNTIMFNMEQGQDMTERPMNKDRRSSFSKTWRSSIGGVVEKLQNEKKRVENESPAESNTHLKEEL</sequence>
<gene>
    <name evidence="2" type="ORF">ORAREDHAP_LOCUS15591</name>
</gene>
<dbReference type="PANTHER" id="PTHR36357">
    <property type="entry name" value="OS03G0148300 PROTEIN"/>
    <property type="match status" value="1"/>
</dbReference>
<proteinExistence type="predicted"/>
<keyword evidence="3" id="KW-1185">Reference proteome</keyword>
<organism evidence="2 3">
    <name type="scientific">Prunus armeniaca</name>
    <name type="common">Apricot</name>
    <name type="synonym">Armeniaca vulgaris</name>
    <dbReference type="NCBI Taxonomy" id="36596"/>
    <lineage>
        <taxon>Eukaryota</taxon>
        <taxon>Viridiplantae</taxon>
        <taxon>Streptophyta</taxon>
        <taxon>Embryophyta</taxon>
        <taxon>Tracheophyta</taxon>
        <taxon>Spermatophyta</taxon>
        <taxon>Magnoliopsida</taxon>
        <taxon>eudicotyledons</taxon>
        <taxon>Gunneridae</taxon>
        <taxon>Pentapetalae</taxon>
        <taxon>rosids</taxon>
        <taxon>fabids</taxon>
        <taxon>Rosales</taxon>
        <taxon>Rosaceae</taxon>
        <taxon>Amygdaloideae</taxon>
        <taxon>Amygdaleae</taxon>
        <taxon>Prunus</taxon>
    </lineage>
</organism>
<feature type="region of interest" description="Disordered" evidence="1">
    <location>
        <begin position="204"/>
        <end position="227"/>
    </location>
</feature>
<feature type="compositionally biased region" description="Basic and acidic residues" evidence="1">
    <location>
        <begin position="204"/>
        <end position="213"/>
    </location>
</feature>
<evidence type="ECO:0000313" key="3">
    <source>
        <dbReference type="Proteomes" id="UP000507245"/>
    </source>
</evidence>
<accession>A0A6J5WKH7</accession>
<reference evidence="3" key="1">
    <citation type="journal article" date="2020" name="Genome Biol.">
        <title>Gamete binning: chromosome-level and haplotype-resolved genome assembly enabled by high-throughput single-cell sequencing of gamete genomes.</title>
        <authorList>
            <person name="Campoy J.A."/>
            <person name="Sun H."/>
            <person name="Goel M."/>
            <person name="Jiao W.-B."/>
            <person name="Folz-Donahue K."/>
            <person name="Wang N."/>
            <person name="Rubio M."/>
            <person name="Liu C."/>
            <person name="Kukat C."/>
            <person name="Ruiz D."/>
            <person name="Huettel B."/>
            <person name="Schneeberger K."/>
        </authorList>
    </citation>
    <scope>NUCLEOTIDE SEQUENCE [LARGE SCALE GENOMIC DNA]</scope>
    <source>
        <strain evidence="3">cv. Rojo Pasion</strain>
    </source>
</reference>
<dbReference type="EMBL" id="CAEKKB010000002">
    <property type="protein sequence ID" value="CAB4300457.1"/>
    <property type="molecule type" value="Genomic_DNA"/>
</dbReference>
<name>A0A6J5WKH7_PRUAR</name>
<feature type="region of interest" description="Disordered" evidence="1">
    <location>
        <begin position="23"/>
        <end position="46"/>
    </location>
</feature>
<evidence type="ECO:0000313" key="2">
    <source>
        <dbReference type="EMBL" id="CAB4300457.1"/>
    </source>
</evidence>
<dbReference type="AlphaFoldDB" id="A0A6J5WKH7"/>
<dbReference type="OrthoDB" id="75833at2759"/>
<dbReference type="Proteomes" id="UP000507245">
    <property type="component" value="Unassembled WGS sequence"/>
</dbReference>
<evidence type="ECO:0000256" key="1">
    <source>
        <dbReference type="SAM" id="MobiDB-lite"/>
    </source>
</evidence>